<evidence type="ECO:0000313" key="1">
    <source>
        <dbReference type="EMBL" id="APD75497.1"/>
    </source>
</evidence>
<name>A0A1J0RCA0_9TRYP</name>
<protein>
    <submittedName>
        <fullName evidence="1">Variant surface glycoprotein 1125.5411</fullName>
    </submittedName>
</protein>
<dbReference type="AlphaFoldDB" id="A0A1J0RCA0"/>
<reference evidence="1" key="1">
    <citation type="submission" date="2016-08" db="EMBL/GenBank/DDBJ databases">
        <title>VSG repertoire of Trypanosoma brucei EATRO 1125.</title>
        <authorList>
            <person name="Cross G.A."/>
        </authorList>
    </citation>
    <scope>NUCLEOTIDE SEQUENCE</scope>
    <source>
        <strain evidence="1">EATRO 1125</strain>
    </source>
</reference>
<proteinExistence type="predicted"/>
<sequence>MNGQTATTEAAKKDFGSLYNTWTLAEAAEENTKKRCLMLGLAAEARSRASQAALNIETASKTYKQAVAAIHQHKVRLRAIHEATKLQITEGKTPGTSPSSANHAAILFKLVQSNTQACKMSTGGDSDSFNGNKPKFSQLKNIKLTTLANIHKGFATTTLSIASATGGCPNAQAVTDIQSRLAGCQIAAATTTTYAFSTLKATSDKGQIKADIFDAATENSDCHKTIRNLLENAGPEAKLQKAICDGLKTKQPVVQPLRRSSGDSLAALHSIQLFIRNCDADLQSNADAHSGPQAEKLKRYIKEAYKKHTYRI</sequence>
<accession>A0A1J0RCA0</accession>
<dbReference type="EMBL" id="KX701541">
    <property type="protein sequence ID" value="APD75497.1"/>
    <property type="molecule type" value="Genomic_DNA"/>
</dbReference>
<organism evidence="1">
    <name type="scientific">Trypanosoma brucei</name>
    <dbReference type="NCBI Taxonomy" id="5691"/>
    <lineage>
        <taxon>Eukaryota</taxon>
        <taxon>Discoba</taxon>
        <taxon>Euglenozoa</taxon>
        <taxon>Kinetoplastea</taxon>
        <taxon>Metakinetoplastina</taxon>
        <taxon>Trypanosomatida</taxon>
        <taxon>Trypanosomatidae</taxon>
        <taxon>Trypanosoma</taxon>
    </lineage>
</organism>